<evidence type="ECO:0008006" key="5">
    <source>
        <dbReference type="Google" id="ProtNLM"/>
    </source>
</evidence>
<reference evidence="3 4" key="1">
    <citation type="submission" date="2019-02" db="EMBL/GenBank/DDBJ databases">
        <title>Deep-cultivation of Planctomycetes and their phenomic and genomic characterization uncovers novel biology.</title>
        <authorList>
            <person name="Wiegand S."/>
            <person name="Jogler M."/>
            <person name="Boedeker C."/>
            <person name="Pinto D."/>
            <person name="Vollmers J."/>
            <person name="Rivas-Marin E."/>
            <person name="Kohn T."/>
            <person name="Peeters S.H."/>
            <person name="Heuer A."/>
            <person name="Rast P."/>
            <person name="Oberbeckmann S."/>
            <person name="Bunk B."/>
            <person name="Jeske O."/>
            <person name="Meyerdierks A."/>
            <person name="Storesund J.E."/>
            <person name="Kallscheuer N."/>
            <person name="Luecker S."/>
            <person name="Lage O.M."/>
            <person name="Pohl T."/>
            <person name="Merkel B.J."/>
            <person name="Hornburger P."/>
            <person name="Mueller R.-W."/>
            <person name="Bruemmer F."/>
            <person name="Labrenz M."/>
            <person name="Spormann A.M."/>
            <person name="Op den Camp H."/>
            <person name="Overmann J."/>
            <person name="Amann R."/>
            <person name="Jetten M.S.M."/>
            <person name="Mascher T."/>
            <person name="Medema M.H."/>
            <person name="Devos D.P."/>
            <person name="Kaster A.-K."/>
            <person name="Ovreas L."/>
            <person name="Rohde M."/>
            <person name="Galperin M.Y."/>
            <person name="Jogler C."/>
        </authorList>
    </citation>
    <scope>NUCLEOTIDE SEQUENCE [LARGE SCALE GENOMIC DNA]</scope>
    <source>
        <strain evidence="3 4">K22_7</strain>
    </source>
</reference>
<sequence>MSINTTPRSAPSDDLGSSLSSHRRIAIITDGYSTPFLAKTAISLVRYRTKDVAAVIDTAAAGSTAQELLGVGGAIPVVNGLSAIPDVDALYIGIAPPGGKLPEEWRRVVMEALQRGIDVVSGLHDFLTSDDDYLQAAAESGSRLIDVRRNQFKSTAKGHRFRTGCARIHTVGHDCSIGKMVTSMEIHRGLVQRDLRSKFLATGQTGIMISGHGLPIDCVVADFINGAAEQLVQESEDQDFLLIEGQGSISHPSFSAVTMGLLHGSAPDGLVYCYEAGRTQVKGLDDVDIPPMKDQVAAYLMNANLRHPCKLIGIAVNTRSLSEVDAIAEIDRAEAMFGLPACDVFRMGADKLVDACIALRSEVLAR</sequence>
<dbReference type="InterPro" id="IPR011669">
    <property type="entry name" value="DgcN-like"/>
</dbReference>
<accession>A0A517N4K6</accession>
<dbReference type="Proteomes" id="UP000318538">
    <property type="component" value="Chromosome"/>
</dbReference>
<dbReference type="SUPFAM" id="SSF52540">
    <property type="entry name" value="P-loop containing nucleoside triphosphate hydrolases"/>
    <property type="match status" value="1"/>
</dbReference>
<dbReference type="EMBL" id="CP036525">
    <property type="protein sequence ID" value="QDT02070.1"/>
    <property type="molecule type" value="Genomic_DNA"/>
</dbReference>
<protein>
    <recommendedName>
        <fullName evidence="5">DUF1611 domain-containing protein</fullName>
    </recommendedName>
</protein>
<feature type="domain" description="D-glutamate N-acetyltransferase-like C-terminal" evidence="1">
    <location>
        <begin position="156"/>
        <end position="353"/>
    </location>
</feature>
<gene>
    <name evidence="3" type="ORF">K227x_04410</name>
</gene>
<dbReference type="Gene3D" id="3.40.50.720">
    <property type="entry name" value="NAD(P)-binding Rossmann-like Domain"/>
    <property type="match status" value="1"/>
</dbReference>
<dbReference type="PANTHER" id="PTHR40690">
    <property type="entry name" value="GLL3100 PROTEIN"/>
    <property type="match status" value="1"/>
</dbReference>
<organism evidence="3 4">
    <name type="scientific">Rubripirellula lacrimiformis</name>
    <dbReference type="NCBI Taxonomy" id="1930273"/>
    <lineage>
        <taxon>Bacteria</taxon>
        <taxon>Pseudomonadati</taxon>
        <taxon>Planctomycetota</taxon>
        <taxon>Planctomycetia</taxon>
        <taxon>Pirellulales</taxon>
        <taxon>Pirellulaceae</taxon>
        <taxon>Rubripirellula</taxon>
    </lineage>
</organism>
<dbReference type="Gene3D" id="3.40.50.300">
    <property type="entry name" value="P-loop containing nucleotide triphosphate hydrolases"/>
    <property type="match status" value="1"/>
</dbReference>
<dbReference type="InterPro" id="IPR035086">
    <property type="entry name" value="DgcN-like_C"/>
</dbReference>
<feature type="domain" description="D-glutamate N-acetyltransferase-like N-terminal" evidence="2">
    <location>
        <begin position="60"/>
        <end position="149"/>
    </location>
</feature>
<dbReference type="KEGG" id="rlc:K227x_04410"/>
<dbReference type="Pfam" id="PF07755">
    <property type="entry name" value="DUF1611"/>
    <property type="match status" value="1"/>
</dbReference>
<name>A0A517N4K6_9BACT</name>
<dbReference type="InterPro" id="IPR027417">
    <property type="entry name" value="P-loop_NTPase"/>
</dbReference>
<evidence type="ECO:0000259" key="2">
    <source>
        <dbReference type="Pfam" id="PF17396"/>
    </source>
</evidence>
<dbReference type="PANTHER" id="PTHR40690:SF1">
    <property type="entry name" value="DUF1611 DOMAIN-CONTAINING PROTEIN"/>
    <property type="match status" value="1"/>
</dbReference>
<dbReference type="Pfam" id="PF17396">
    <property type="entry name" value="DUF1611_N"/>
    <property type="match status" value="1"/>
</dbReference>
<proteinExistence type="predicted"/>
<evidence type="ECO:0000313" key="4">
    <source>
        <dbReference type="Proteomes" id="UP000318538"/>
    </source>
</evidence>
<evidence type="ECO:0000313" key="3">
    <source>
        <dbReference type="EMBL" id="QDT02070.1"/>
    </source>
</evidence>
<evidence type="ECO:0000259" key="1">
    <source>
        <dbReference type="Pfam" id="PF07755"/>
    </source>
</evidence>
<dbReference type="PIRSF" id="PIRSF026760">
    <property type="entry name" value="UCP026760"/>
    <property type="match status" value="1"/>
</dbReference>
<dbReference type="OrthoDB" id="9778498at2"/>
<dbReference type="RefSeq" id="WP_145167845.1">
    <property type="nucleotide sequence ID" value="NZ_CP036525.1"/>
</dbReference>
<keyword evidence="4" id="KW-1185">Reference proteome</keyword>
<dbReference type="InterPro" id="IPR035402">
    <property type="entry name" value="DgcN-like_N"/>
</dbReference>
<dbReference type="AlphaFoldDB" id="A0A517N4K6"/>